<accession>X1LVP9</accession>
<dbReference type="EMBL" id="BARV01020064">
    <property type="protein sequence ID" value="GAI23148.1"/>
    <property type="molecule type" value="Genomic_DNA"/>
</dbReference>
<proteinExistence type="predicted"/>
<name>X1LVP9_9ZZZZ</name>
<protein>
    <submittedName>
        <fullName evidence="1">Uncharacterized protein</fullName>
    </submittedName>
</protein>
<organism evidence="1">
    <name type="scientific">marine sediment metagenome</name>
    <dbReference type="NCBI Taxonomy" id="412755"/>
    <lineage>
        <taxon>unclassified sequences</taxon>
        <taxon>metagenomes</taxon>
        <taxon>ecological metagenomes</taxon>
    </lineage>
</organism>
<comment type="caution">
    <text evidence="1">The sequence shown here is derived from an EMBL/GenBank/DDBJ whole genome shotgun (WGS) entry which is preliminary data.</text>
</comment>
<reference evidence="1" key="1">
    <citation type="journal article" date="2014" name="Front. Microbiol.">
        <title>High frequency of phylogenetically diverse reductive dehalogenase-homologous genes in deep subseafloor sedimentary metagenomes.</title>
        <authorList>
            <person name="Kawai M."/>
            <person name="Futagami T."/>
            <person name="Toyoda A."/>
            <person name="Takaki Y."/>
            <person name="Nishi S."/>
            <person name="Hori S."/>
            <person name="Arai W."/>
            <person name="Tsubouchi T."/>
            <person name="Morono Y."/>
            <person name="Uchiyama I."/>
            <person name="Ito T."/>
            <person name="Fujiyama A."/>
            <person name="Inagaki F."/>
            <person name="Takami H."/>
        </authorList>
    </citation>
    <scope>NUCLEOTIDE SEQUENCE</scope>
    <source>
        <strain evidence="1">Expedition CK06-06</strain>
    </source>
</reference>
<sequence>MTGKDIGGIFYSYRSFEKRLQRIAYLGYYMNKKATEDSLPENSIWQQDLLSSKGSQTGS</sequence>
<evidence type="ECO:0000313" key="1">
    <source>
        <dbReference type="EMBL" id="GAI23148.1"/>
    </source>
</evidence>
<dbReference type="AlphaFoldDB" id="X1LVP9"/>
<gene>
    <name evidence="1" type="ORF">S06H3_33592</name>
</gene>